<keyword evidence="1 5" id="KW-0723">Serine/threonine-protein kinase</keyword>
<evidence type="ECO:0000259" key="6">
    <source>
        <dbReference type="PROSITE" id="PS50011"/>
    </source>
</evidence>
<keyword evidence="1 5" id="KW-0808">Transferase</keyword>
<dbReference type="InterPro" id="IPR001245">
    <property type="entry name" value="Ser-Thr/Tyr_kinase_cat_dom"/>
</dbReference>
<comment type="similarity">
    <text evidence="5">Belongs to the protein kinase superfamily.</text>
</comment>
<comment type="caution">
    <text evidence="7">The sequence shown here is derived from an EMBL/GenBank/DDBJ whole genome shotgun (WGS) entry which is preliminary data.</text>
</comment>
<dbReference type="Gene3D" id="1.10.510.10">
    <property type="entry name" value="Transferase(Phosphotransferase) domain 1"/>
    <property type="match status" value="1"/>
</dbReference>
<sequence length="371" mass="42800">MEPQEFTVIHEETANGSKIDIPIIVGTIKYIRTIGKGSYGIVYEGHCTKRNQNFACKIVSRENLLKGGNLSSFEREVRAHEQIHHPNIIEIHEVLYHPDVIVLVMDLCKSGDLLHFIISRQYPQICLVRQMFFQIVEALDYLHQRGISHRDLKPENILLDDSYDVKLADFGCAQLGIGNRSDECGTLFYAAPEILTSTPCDSRKSDIWSLGIVLFAMASKQLPWPSEDDDEIRKFIINGRLLFPPNFPEEVRHVVLQCTKYDPDERPSAQQILDCNWLKFEKQKVEKNRKALQNHIPQIPSDKNQIKRPLIIRPQSSLQQLMLKQPNYVIPGLKKSSIPNLQKRRISEASSFSKPYVRQFQFMKHISENQI</sequence>
<name>A0ABR2H6V6_9EUKA</name>
<dbReference type="EMBL" id="JAPFFF010000042">
    <property type="protein sequence ID" value="KAK8841160.1"/>
    <property type="molecule type" value="Genomic_DNA"/>
</dbReference>
<keyword evidence="3 4" id="KW-0067">ATP-binding</keyword>
<evidence type="ECO:0000256" key="5">
    <source>
        <dbReference type="RuleBase" id="RU000304"/>
    </source>
</evidence>
<protein>
    <recommendedName>
        <fullName evidence="6">Protein kinase domain-containing protein</fullName>
    </recommendedName>
</protein>
<evidence type="ECO:0000256" key="1">
    <source>
        <dbReference type="ARBA" id="ARBA00022527"/>
    </source>
</evidence>
<proteinExistence type="inferred from homology"/>
<evidence type="ECO:0000256" key="3">
    <source>
        <dbReference type="ARBA" id="ARBA00022840"/>
    </source>
</evidence>
<dbReference type="SUPFAM" id="SSF56112">
    <property type="entry name" value="Protein kinase-like (PK-like)"/>
    <property type="match status" value="1"/>
</dbReference>
<dbReference type="InterPro" id="IPR017441">
    <property type="entry name" value="Protein_kinase_ATP_BS"/>
</dbReference>
<evidence type="ECO:0000256" key="2">
    <source>
        <dbReference type="ARBA" id="ARBA00022741"/>
    </source>
</evidence>
<dbReference type="InterPro" id="IPR008271">
    <property type="entry name" value="Ser/Thr_kinase_AS"/>
</dbReference>
<dbReference type="InterPro" id="IPR011009">
    <property type="entry name" value="Kinase-like_dom_sf"/>
</dbReference>
<keyword evidence="8" id="KW-1185">Reference proteome</keyword>
<evidence type="ECO:0000256" key="4">
    <source>
        <dbReference type="PROSITE-ProRule" id="PRU10141"/>
    </source>
</evidence>
<dbReference type="Proteomes" id="UP001470230">
    <property type="component" value="Unassembled WGS sequence"/>
</dbReference>
<dbReference type="PROSITE" id="PS50011">
    <property type="entry name" value="PROTEIN_KINASE_DOM"/>
    <property type="match status" value="1"/>
</dbReference>
<feature type="domain" description="Protein kinase" evidence="6">
    <location>
        <begin position="28"/>
        <end position="278"/>
    </location>
</feature>
<reference evidence="7 8" key="1">
    <citation type="submission" date="2024-04" db="EMBL/GenBank/DDBJ databases">
        <title>Tritrichomonas musculus Genome.</title>
        <authorList>
            <person name="Alves-Ferreira E."/>
            <person name="Grigg M."/>
            <person name="Lorenzi H."/>
            <person name="Galac M."/>
        </authorList>
    </citation>
    <scope>NUCLEOTIDE SEQUENCE [LARGE SCALE GENOMIC DNA]</scope>
    <source>
        <strain evidence="7 8">EAF2021</strain>
    </source>
</reference>
<dbReference type="PANTHER" id="PTHR24346:SF30">
    <property type="entry name" value="MATERNAL EMBRYONIC LEUCINE ZIPPER KINASE"/>
    <property type="match status" value="1"/>
</dbReference>
<dbReference type="InterPro" id="IPR000719">
    <property type="entry name" value="Prot_kinase_dom"/>
</dbReference>
<evidence type="ECO:0000313" key="7">
    <source>
        <dbReference type="EMBL" id="KAK8841160.1"/>
    </source>
</evidence>
<dbReference type="PANTHER" id="PTHR24346">
    <property type="entry name" value="MAP/MICROTUBULE AFFINITY-REGULATING KINASE"/>
    <property type="match status" value="1"/>
</dbReference>
<feature type="binding site" evidence="4">
    <location>
        <position position="57"/>
    </location>
    <ligand>
        <name>ATP</name>
        <dbReference type="ChEBI" id="CHEBI:30616"/>
    </ligand>
</feature>
<evidence type="ECO:0000313" key="8">
    <source>
        <dbReference type="Proteomes" id="UP001470230"/>
    </source>
</evidence>
<dbReference type="PROSITE" id="PS00108">
    <property type="entry name" value="PROTEIN_KINASE_ST"/>
    <property type="match status" value="1"/>
</dbReference>
<dbReference type="Pfam" id="PF00069">
    <property type="entry name" value="Pkinase"/>
    <property type="match status" value="1"/>
</dbReference>
<dbReference type="PRINTS" id="PR00109">
    <property type="entry name" value="TYRKINASE"/>
</dbReference>
<accession>A0ABR2H6V6</accession>
<gene>
    <name evidence="7" type="ORF">M9Y10_027360</name>
</gene>
<dbReference type="PROSITE" id="PS00107">
    <property type="entry name" value="PROTEIN_KINASE_ATP"/>
    <property type="match status" value="1"/>
</dbReference>
<dbReference type="SMART" id="SM00220">
    <property type="entry name" value="S_TKc"/>
    <property type="match status" value="1"/>
</dbReference>
<organism evidence="7 8">
    <name type="scientific">Tritrichomonas musculus</name>
    <dbReference type="NCBI Taxonomy" id="1915356"/>
    <lineage>
        <taxon>Eukaryota</taxon>
        <taxon>Metamonada</taxon>
        <taxon>Parabasalia</taxon>
        <taxon>Tritrichomonadida</taxon>
        <taxon>Tritrichomonadidae</taxon>
        <taxon>Tritrichomonas</taxon>
    </lineage>
</organism>
<keyword evidence="1 5" id="KW-0418">Kinase</keyword>
<keyword evidence="2 4" id="KW-0547">Nucleotide-binding</keyword>